<dbReference type="RefSeq" id="XP_016608152.1">
    <property type="nucleotide sequence ID" value="XM_016752689.1"/>
</dbReference>
<dbReference type="InParanoid" id="A0A0L0HGB2"/>
<dbReference type="STRING" id="645134.A0A0L0HGB2"/>
<dbReference type="GO" id="GO:0005737">
    <property type="term" value="C:cytoplasm"/>
    <property type="evidence" value="ECO:0007669"/>
    <property type="project" value="TreeGrafter"/>
</dbReference>
<feature type="compositionally biased region" description="Acidic residues" evidence="1">
    <location>
        <begin position="156"/>
        <end position="169"/>
    </location>
</feature>
<dbReference type="Proteomes" id="UP000053201">
    <property type="component" value="Unassembled WGS sequence"/>
</dbReference>
<evidence type="ECO:0000259" key="2">
    <source>
        <dbReference type="PROSITE" id="PS51140"/>
    </source>
</evidence>
<dbReference type="GO" id="GO:0043130">
    <property type="term" value="F:ubiquitin binding"/>
    <property type="evidence" value="ECO:0007669"/>
    <property type="project" value="InterPro"/>
</dbReference>
<organism evidence="3 4">
    <name type="scientific">Spizellomyces punctatus (strain DAOM BR117)</name>
    <dbReference type="NCBI Taxonomy" id="645134"/>
    <lineage>
        <taxon>Eukaryota</taxon>
        <taxon>Fungi</taxon>
        <taxon>Fungi incertae sedis</taxon>
        <taxon>Chytridiomycota</taxon>
        <taxon>Chytridiomycota incertae sedis</taxon>
        <taxon>Chytridiomycetes</taxon>
        <taxon>Spizellomycetales</taxon>
        <taxon>Spizellomycetaceae</taxon>
        <taxon>Spizellomyces</taxon>
    </lineage>
</organism>
<name>A0A0L0HGB2_SPIPD</name>
<dbReference type="PANTHER" id="PTHR16461">
    <property type="entry name" value="TOLL-INTERACTING PROTEIN"/>
    <property type="match status" value="1"/>
</dbReference>
<evidence type="ECO:0000313" key="4">
    <source>
        <dbReference type="Proteomes" id="UP000053201"/>
    </source>
</evidence>
<feature type="domain" description="CUE" evidence="2">
    <location>
        <begin position="1"/>
        <end position="39"/>
    </location>
</feature>
<dbReference type="InterPro" id="IPR009060">
    <property type="entry name" value="UBA-like_sf"/>
</dbReference>
<feature type="compositionally biased region" description="Polar residues" evidence="1">
    <location>
        <begin position="39"/>
        <end position="60"/>
    </location>
</feature>
<feature type="compositionally biased region" description="Polar residues" evidence="1">
    <location>
        <begin position="143"/>
        <end position="154"/>
    </location>
</feature>
<dbReference type="Pfam" id="PF02845">
    <property type="entry name" value="CUE"/>
    <property type="match status" value="1"/>
</dbReference>
<evidence type="ECO:0000256" key="1">
    <source>
        <dbReference type="SAM" id="MobiDB-lite"/>
    </source>
</evidence>
<dbReference type="PROSITE" id="PS51140">
    <property type="entry name" value="CUE"/>
    <property type="match status" value="1"/>
</dbReference>
<dbReference type="InterPro" id="IPR003892">
    <property type="entry name" value="CUE"/>
</dbReference>
<dbReference type="Gene3D" id="1.10.8.10">
    <property type="entry name" value="DNA helicase RuvA subunit, C-terminal domain"/>
    <property type="match status" value="1"/>
</dbReference>
<feature type="region of interest" description="Disordered" evidence="1">
    <location>
        <begin position="39"/>
        <end position="123"/>
    </location>
</feature>
<feature type="region of interest" description="Disordered" evidence="1">
    <location>
        <begin position="138"/>
        <end position="202"/>
    </location>
</feature>
<sequence>MEQLRAIFPDTDADVCEAVLTANDGNVEAAINALLEISNPSSAPQSNIGATQADASTTNDEALARALAQQEEDEELARRLEEEERQGEAAQRHRQLDEDPSRPRSPSPFRETKEKVIAGASAIGESAKKKFKELYDKAFTPKDSGSSSRQQYNNLPEDDFDAVLVDSEDTPLQRKKDDRPEDIRYSGDNRRESNAPLYPNTQ</sequence>
<dbReference type="EMBL" id="KQ257456">
    <property type="protein sequence ID" value="KND00113.1"/>
    <property type="molecule type" value="Genomic_DNA"/>
</dbReference>
<dbReference type="eggNOG" id="ENOG502S9QN">
    <property type="taxonomic scope" value="Eukaryota"/>
</dbReference>
<dbReference type="AlphaFoldDB" id="A0A0L0HGB2"/>
<dbReference type="SUPFAM" id="SSF46934">
    <property type="entry name" value="UBA-like"/>
    <property type="match status" value="1"/>
</dbReference>
<feature type="compositionally biased region" description="Basic and acidic residues" evidence="1">
    <location>
        <begin position="76"/>
        <end position="102"/>
    </location>
</feature>
<reference evidence="3 4" key="1">
    <citation type="submission" date="2009-08" db="EMBL/GenBank/DDBJ databases">
        <title>The Genome Sequence of Spizellomyces punctatus strain DAOM BR117.</title>
        <authorList>
            <consortium name="The Broad Institute Genome Sequencing Platform"/>
            <person name="Russ C."/>
            <person name="Cuomo C."/>
            <person name="Shea T."/>
            <person name="Young S.K."/>
            <person name="Zeng Q."/>
            <person name="Koehrsen M."/>
            <person name="Haas B."/>
            <person name="Borodovsky M."/>
            <person name="Guigo R."/>
            <person name="Alvarado L."/>
            <person name="Berlin A."/>
            <person name="Bochicchio J."/>
            <person name="Borenstein D."/>
            <person name="Chapman S."/>
            <person name="Chen Z."/>
            <person name="Engels R."/>
            <person name="Freedman E."/>
            <person name="Gellesch M."/>
            <person name="Goldberg J."/>
            <person name="Griggs A."/>
            <person name="Gujja S."/>
            <person name="Heiman D."/>
            <person name="Hepburn T."/>
            <person name="Howarth C."/>
            <person name="Jen D."/>
            <person name="Larson L."/>
            <person name="Lewis B."/>
            <person name="Mehta T."/>
            <person name="Park D."/>
            <person name="Pearson M."/>
            <person name="Roberts A."/>
            <person name="Saif S."/>
            <person name="Shenoy N."/>
            <person name="Sisk P."/>
            <person name="Stolte C."/>
            <person name="Sykes S."/>
            <person name="Thomson T."/>
            <person name="Walk T."/>
            <person name="White J."/>
            <person name="Yandava C."/>
            <person name="Burger G."/>
            <person name="Gray M.W."/>
            <person name="Holland P.W.H."/>
            <person name="King N."/>
            <person name="Lang F.B.F."/>
            <person name="Roger A.J."/>
            <person name="Ruiz-Trillo I."/>
            <person name="Lander E."/>
            <person name="Nusbaum C."/>
        </authorList>
    </citation>
    <scope>NUCLEOTIDE SEQUENCE [LARGE SCALE GENOMIC DNA]</scope>
    <source>
        <strain evidence="3 4">DAOM BR117</strain>
    </source>
</reference>
<dbReference type="CDD" id="cd14279">
    <property type="entry name" value="CUE"/>
    <property type="match status" value="1"/>
</dbReference>
<accession>A0A0L0HGB2</accession>
<dbReference type="OrthoDB" id="9942608at2759"/>
<gene>
    <name evidence="3" type="ORF">SPPG_04455</name>
</gene>
<evidence type="ECO:0000313" key="3">
    <source>
        <dbReference type="EMBL" id="KND00113.1"/>
    </source>
</evidence>
<dbReference type="GO" id="GO:0006511">
    <property type="term" value="P:ubiquitin-dependent protein catabolic process"/>
    <property type="evidence" value="ECO:0007669"/>
    <property type="project" value="TreeGrafter"/>
</dbReference>
<dbReference type="PANTHER" id="PTHR16461:SF5">
    <property type="entry name" value="TOLL-INTERACTING PROTEIN"/>
    <property type="match status" value="1"/>
</dbReference>
<feature type="compositionally biased region" description="Basic and acidic residues" evidence="1">
    <location>
        <begin position="171"/>
        <end position="193"/>
    </location>
</feature>
<dbReference type="GeneID" id="27687900"/>
<proteinExistence type="predicted"/>
<keyword evidence="4" id="KW-1185">Reference proteome</keyword>
<dbReference type="SMART" id="SM00546">
    <property type="entry name" value="CUE"/>
    <property type="match status" value="1"/>
</dbReference>
<protein>
    <recommendedName>
        <fullName evidence="2">CUE domain-containing protein</fullName>
    </recommendedName>
</protein>
<dbReference type="GO" id="GO:0031624">
    <property type="term" value="F:ubiquitin conjugating enzyme binding"/>
    <property type="evidence" value="ECO:0007669"/>
    <property type="project" value="TreeGrafter"/>
</dbReference>
<dbReference type="VEuPathDB" id="FungiDB:SPPG_04455"/>